<dbReference type="GO" id="GO:0071949">
    <property type="term" value="F:FAD binding"/>
    <property type="evidence" value="ECO:0007669"/>
    <property type="project" value="InterPro"/>
</dbReference>
<dbReference type="Pfam" id="PF01565">
    <property type="entry name" value="FAD_binding_4"/>
    <property type="match status" value="1"/>
</dbReference>
<dbReference type="InterPro" id="IPR007173">
    <property type="entry name" value="ALO_C"/>
</dbReference>
<keyword evidence="3" id="KW-0560">Oxidoreductase</keyword>
<dbReference type="InterPro" id="IPR036318">
    <property type="entry name" value="FAD-bd_PCMH-like_sf"/>
</dbReference>
<name>A0AAV5ALM9_9AGAM</name>
<comment type="caution">
    <text evidence="6">The sequence shown here is derived from an EMBL/GenBank/DDBJ whole genome shotgun (WGS) entry which is preliminary data.</text>
</comment>
<protein>
    <recommendedName>
        <fullName evidence="2">D-arabinono-1,4-lactone oxidase</fullName>
        <ecNumber evidence="2">1.1.3.37</ecNumber>
    </recommendedName>
    <alternativeName>
        <fullName evidence="4">L-galactono-gamma-lactone oxidase</fullName>
    </alternativeName>
</protein>
<evidence type="ECO:0000256" key="4">
    <source>
        <dbReference type="ARBA" id="ARBA00033418"/>
    </source>
</evidence>
<dbReference type="Proteomes" id="UP001050691">
    <property type="component" value="Unassembled WGS sequence"/>
</dbReference>
<reference evidence="6" key="1">
    <citation type="submission" date="2021-10" db="EMBL/GenBank/DDBJ databases">
        <title>De novo Genome Assembly of Clathrus columnatus (Basidiomycota, Fungi) Using Illumina and Nanopore Sequence Data.</title>
        <authorList>
            <person name="Ogiso-Tanaka E."/>
            <person name="Itagaki H."/>
            <person name="Hosoya T."/>
            <person name="Hosaka K."/>
        </authorList>
    </citation>
    <scope>NUCLEOTIDE SEQUENCE</scope>
    <source>
        <strain evidence="6">MO-923</strain>
    </source>
</reference>
<comment type="pathway">
    <text evidence="1">Cofactor biosynthesis; D-erythroascorbate biosynthesis; dehydro-D-arabinono-1,4-lactone from D-arabinose: step 2/2.</text>
</comment>
<dbReference type="PROSITE" id="PS51387">
    <property type="entry name" value="FAD_PCMH"/>
    <property type="match status" value="1"/>
</dbReference>
<accession>A0AAV5ALM9</accession>
<dbReference type="GO" id="GO:0003885">
    <property type="term" value="F:D-arabinono-1,4-lactone oxidase activity"/>
    <property type="evidence" value="ECO:0007669"/>
    <property type="project" value="UniProtKB-EC"/>
</dbReference>
<evidence type="ECO:0000256" key="2">
    <source>
        <dbReference type="ARBA" id="ARBA00013136"/>
    </source>
</evidence>
<dbReference type="PIRSF" id="PIRSF000136">
    <property type="entry name" value="LGO_GLO"/>
    <property type="match status" value="1"/>
</dbReference>
<feature type="domain" description="FAD-binding PCMH-type" evidence="5">
    <location>
        <begin position="55"/>
        <end position="225"/>
    </location>
</feature>
<organism evidence="6 7">
    <name type="scientific">Clathrus columnatus</name>
    <dbReference type="NCBI Taxonomy" id="1419009"/>
    <lineage>
        <taxon>Eukaryota</taxon>
        <taxon>Fungi</taxon>
        <taxon>Dikarya</taxon>
        <taxon>Basidiomycota</taxon>
        <taxon>Agaricomycotina</taxon>
        <taxon>Agaricomycetes</taxon>
        <taxon>Phallomycetidae</taxon>
        <taxon>Phallales</taxon>
        <taxon>Clathraceae</taxon>
        <taxon>Clathrus</taxon>
    </lineage>
</organism>
<evidence type="ECO:0000256" key="3">
    <source>
        <dbReference type="ARBA" id="ARBA00023002"/>
    </source>
</evidence>
<dbReference type="InterPro" id="IPR016167">
    <property type="entry name" value="FAD-bd_PCMH_sub1"/>
</dbReference>
<dbReference type="GO" id="GO:0005739">
    <property type="term" value="C:mitochondrion"/>
    <property type="evidence" value="ECO:0007669"/>
    <property type="project" value="TreeGrafter"/>
</dbReference>
<dbReference type="InterPro" id="IPR010031">
    <property type="entry name" value="FAD_lactone_oxidase-like"/>
</dbReference>
<sequence>MQRSVLTSSTVSNNGIANYSHQNNISTEELQRLLLPITLPPNHSRATFRNWGKTYRCAPRTVFIPENEEQCRFIIELAHRERTTVRACGAGHSPSDLACTSGYLLRTDKLDKVIEINVPENYVIAQAGISLHVLHERLREHGLAMSNVGSISDQSLGGVITTATHGSGVNYAVIPSHVLELTLLIADGSSVTCSLSERQDLFLATLSGLGTTGLVLNVKLSVEPAFNLHEIRNIVSFEDGLKQFESITNSAEHVRIWWFPRQRVWRVMASSRTNQVIP</sequence>
<dbReference type="EC" id="1.1.3.37" evidence="2"/>
<evidence type="ECO:0000313" key="7">
    <source>
        <dbReference type="Proteomes" id="UP001050691"/>
    </source>
</evidence>
<dbReference type="InterPro" id="IPR016169">
    <property type="entry name" value="FAD-bd_PCMH_sub2"/>
</dbReference>
<dbReference type="PANTHER" id="PTHR43762:SF1">
    <property type="entry name" value="D-ARABINONO-1,4-LACTONE OXIDASE"/>
    <property type="match status" value="1"/>
</dbReference>
<keyword evidence="7" id="KW-1185">Reference proteome</keyword>
<dbReference type="SUPFAM" id="SSF56176">
    <property type="entry name" value="FAD-binding/transporter-associated domain-like"/>
    <property type="match status" value="1"/>
</dbReference>
<evidence type="ECO:0000259" key="5">
    <source>
        <dbReference type="PROSITE" id="PS51387"/>
    </source>
</evidence>
<dbReference type="Pfam" id="PF04030">
    <property type="entry name" value="ALO"/>
    <property type="match status" value="1"/>
</dbReference>
<dbReference type="Gene3D" id="3.30.43.10">
    <property type="entry name" value="Uridine Diphospho-n-acetylenolpyruvylglucosamine Reductase, domain 2"/>
    <property type="match status" value="1"/>
</dbReference>
<evidence type="ECO:0000256" key="1">
    <source>
        <dbReference type="ARBA" id="ARBA00005083"/>
    </source>
</evidence>
<dbReference type="GO" id="GO:0016020">
    <property type="term" value="C:membrane"/>
    <property type="evidence" value="ECO:0007669"/>
    <property type="project" value="InterPro"/>
</dbReference>
<dbReference type="InterPro" id="IPR006094">
    <property type="entry name" value="Oxid_FAD_bind_N"/>
</dbReference>
<dbReference type="AlphaFoldDB" id="A0AAV5ALM9"/>
<dbReference type="Gene3D" id="3.30.465.10">
    <property type="match status" value="1"/>
</dbReference>
<proteinExistence type="predicted"/>
<dbReference type="EMBL" id="BPWL01000009">
    <property type="protein sequence ID" value="GJJ14003.1"/>
    <property type="molecule type" value="Genomic_DNA"/>
</dbReference>
<evidence type="ECO:0000313" key="6">
    <source>
        <dbReference type="EMBL" id="GJJ14003.1"/>
    </source>
</evidence>
<gene>
    <name evidence="6" type="ORF">Clacol_008260</name>
</gene>
<dbReference type="InterPro" id="IPR016166">
    <property type="entry name" value="FAD-bd_PCMH"/>
</dbReference>
<dbReference type="PANTHER" id="PTHR43762">
    <property type="entry name" value="L-GULONOLACTONE OXIDASE"/>
    <property type="match status" value="1"/>
</dbReference>